<evidence type="ECO:0000256" key="1">
    <source>
        <dbReference type="SAM" id="SignalP"/>
    </source>
</evidence>
<dbReference type="InterPro" id="IPR025240">
    <property type="entry name" value="DUF4189"/>
</dbReference>
<evidence type="ECO:0000313" key="3">
    <source>
        <dbReference type="EMBL" id="NKY56051.1"/>
    </source>
</evidence>
<accession>A0A846YDX6</accession>
<name>A0A846YDX6_9NOCA</name>
<proteinExistence type="predicted"/>
<evidence type="ECO:0000313" key="4">
    <source>
        <dbReference type="Proteomes" id="UP000570678"/>
    </source>
</evidence>
<organism evidence="3 4">
    <name type="scientific">Nocardia flavorosea</name>
    <dbReference type="NCBI Taxonomy" id="53429"/>
    <lineage>
        <taxon>Bacteria</taxon>
        <taxon>Bacillati</taxon>
        <taxon>Actinomycetota</taxon>
        <taxon>Actinomycetes</taxon>
        <taxon>Mycobacteriales</taxon>
        <taxon>Nocardiaceae</taxon>
        <taxon>Nocardia</taxon>
    </lineage>
</organism>
<sequence length="142" mass="14146">MSMMGKAAFTLAVSCLSVAVVSGAGSANAQGGLYAAIAMSESTFIYAVSTDEPGFEEAKAAAIANCGVEDCRVLVSWANGCGALAESKDGVGAGSGPNRAEAERAAYQRLAELTPTAVLANFGSADLSGAKIVEVACTSNAR</sequence>
<comment type="caution">
    <text evidence="3">The sequence shown here is derived from an EMBL/GenBank/DDBJ whole genome shotgun (WGS) entry which is preliminary data.</text>
</comment>
<dbReference type="Pfam" id="PF13827">
    <property type="entry name" value="DUF4189"/>
    <property type="match status" value="1"/>
</dbReference>
<gene>
    <name evidence="3" type="ORF">HGA15_07730</name>
</gene>
<reference evidence="3 4" key="1">
    <citation type="submission" date="2020-04" db="EMBL/GenBank/DDBJ databases">
        <title>MicrobeNet Type strains.</title>
        <authorList>
            <person name="Nicholson A.C."/>
        </authorList>
    </citation>
    <scope>NUCLEOTIDE SEQUENCE [LARGE SCALE GENOMIC DNA]</scope>
    <source>
        <strain evidence="3 4">JCM 3332</strain>
    </source>
</reference>
<dbReference type="Proteomes" id="UP000570678">
    <property type="component" value="Unassembled WGS sequence"/>
</dbReference>
<keyword evidence="4" id="KW-1185">Reference proteome</keyword>
<feature type="signal peptide" evidence="1">
    <location>
        <begin position="1"/>
        <end position="29"/>
    </location>
</feature>
<feature type="domain" description="DUF4189" evidence="2">
    <location>
        <begin position="34"/>
        <end position="112"/>
    </location>
</feature>
<dbReference type="AlphaFoldDB" id="A0A846YDX6"/>
<keyword evidence="1" id="KW-0732">Signal</keyword>
<feature type="chain" id="PRO_5032685254" evidence="1">
    <location>
        <begin position="30"/>
        <end position="142"/>
    </location>
</feature>
<protein>
    <submittedName>
        <fullName evidence="3">DUF4189 domain-containing protein</fullName>
    </submittedName>
</protein>
<dbReference type="EMBL" id="JAAXOT010000003">
    <property type="protein sequence ID" value="NKY56051.1"/>
    <property type="molecule type" value="Genomic_DNA"/>
</dbReference>
<evidence type="ECO:0000259" key="2">
    <source>
        <dbReference type="Pfam" id="PF13827"/>
    </source>
</evidence>